<dbReference type="Pfam" id="PF02096">
    <property type="entry name" value="60KD_IMP"/>
    <property type="match status" value="1"/>
</dbReference>
<evidence type="ECO:0000256" key="9">
    <source>
        <dbReference type="ARBA" id="ARBA00023136"/>
    </source>
</evidence>
<dbReference type="GO" id="GO:0051205">
    <property type="term" value="P:protein insertion into membrane"/>
    <property type="evidence" value="ECO:0007669"/>
    <property type="project" value="TreeGrafter"/>
</dbReference>
<dbReference type="InterPro" id="IPR047196">
    <property type="entry name" value="YidC_ALB_C"/>
</dbReference>
<comment type="subunit">
    <text evidence="12">Interacts with the Sec translocase complex via SecD. Specifically interacts with transmembrane segments of nascent integral membrane proteins during membrane integration.</text>
</comment>
<comment type="similarity">
    <text evidence="2">Belongs to the OXA1/ALB3/YidC family. Type 1 subfamily.</text>
</comment>
<feature type="transmembrane region" description="Helical" evidence="18">
    <location>
        <begin position="167"/>
        <end position="187"/>
    </location>
</feature>
<feature type="transmembrane region" description="Helical" evidence="18">
    <location>
        <begin position="30"/>
        <end position="51"/>
    </location>
</feature>
<dbReference type="RefSeq" id="WP_169411666.1">
    <property type="nucleotide sequence ID" value="NZ_JAAXKZ010000019.1"/>
</dbReference>
<evidence type="ECO:0000256" key="13">
    <source>
        <dbReference type="ARBA" id="ARBA00031538"/>
    </source>
</evidence>
<dbReference type="Proteomes" id="UP000586918">
    <property type="component" value="Unassembled WGS sequence"/>
</dbReference>
<evidence type="ECO:0000256" key="3">
    <source>
        <dbReference type="ARBA" id="ARBA00015325"/>
    </source>
</evidence>
<evidence type="ECO:0000256" key="14">
    <source>
        <dbReference type="ARBA" id="ARBA00033245"/>
    </source>
</evidence>
<gene>
    <name evidence="20" type="primary">yidC</name>
    <name evidence="20" type="ORF">HF519_07975</name>
</gene>
<evidence type="ECO:0000256" key="6">
    <source>
        <dbReference type="ARBA" id="ARBA00022692"/>
    </source>
</evidence>
<sequence>MLNFIYYPVSAIMWFWHKAFGFLFGEASGIAWALSVVFLVFTLRALLYKPFVSQVRSMRKMQEFAPEIQKLKKKYGNDRQKMAAEMQKLQSQQGVNPLGGCLPVLVQVPVFIGLFHVLREFKPGKTENYFFGASEVESFNEASLFGAKLGAWVTQGADELARLGTSIPAMLIVMIPLMIAAGIFTHITARHSVARQTEAQAANPQAAIMNKMMLYVFPIGVVVGAPFLPLAVLIYWVANNLWTLGQQYVVYKRIDAEETAKREQATAVRQARAPRPGQKPNRDAAANTSANASETAAENVDEPTPAADDPTDSRPAKKPGAKPVSKSSGAKPNGTKPSGKSGGGSNGSATSRNGRATGGGSRPPAARRGRKRR</sequence>
<evidence type="ECO:0000256" key="15">
    <source>
        <dbReference type="ARBA" id="ARBA00033342"/>
    </source>
</evidence>
<evidence type="ECO:0000256" key="2">
    <source>
        <dbReference type="ARBA" id="ARBA00010527"/>
    </source>
</evidence>
<dbReference type="PANTHER" id="PTHR12428:SF65">
    <property type="entry name" value="CYTOCHROME C OXIDASE ASSEMBLY PROTEIN COX18, MITOCHONDRIAL"/>
    <property type="match status" value="1"/>
</dbReference>
<evidence type="ECO:0000256" key="16">
    <source>
        <dbReference type="RuleBase" id="RU003945"/>
    </source>
</evidence>
<feature type="transmembrane region" description="Helical" evidence="18">
    <location>
        <begin position="214"/>
        <end position="238"/>
    </location>
</feature>
<dbReference type="InterPro" id="IPR001708">
    <property type="entry name" value="YidC/ALB3/OXA1/COX18"/>
</dbReference>
<feature type="region of interest" description="Disordered" evidence="17">
    <location>
        <begin position="262"/>
        <end position="373"/>
    </location>
</feature>
<keyword evidence="6 16" id="KW-0812">Transmembrane</keyword>
<keyword evidence="8 18" id="KW-1133">Transmembrane helix</keyword>
<dbReference type="EMBL" id="JAAXKZ010000019">
    <property type="protein sequence ID" value="NMH91522.1"/>
    <property type="molecule type" value="Genomic_DNA"/>
</dbReference>
<evidence type="ECO:0000259" key="19">
    <source>
        <dbReference type="Pfam" id="PF02096"/>
    </source>
</evidence>
<keyword evidence="7" id="KW-0653">Protein transport</keyword>
<evidence type="ECO:0000256" key="18">
    <source>
        <dbReference type="SAM" id="Phobius"/>
    </source>
</evidence>
<dbReference type="GO" id="GO:0005886">
    <property type="term" value="C:plasma membrane"/>
    <property type="evidence" value="ECO:0007669"/>
    <property type="project" value="UniProtKB-SubCell"/>
</dbReference>
<accession>A0A848DFU5</accession>
<feature type="transmembrane region" description="Helical" evidence="18">
    <location>
        <begin position="95"/>
        <end position="118"/>
    </location>
</feature>
<name>A0A848DFU5_9PSEU</name>
<keyword evidence="9 18" id="KW-0472">Membrane</keyword>
<dbReference type="NCBIfam" id="NF002899">
    <property type="entry name" value="PRK03449.1"/>
    <property type="match status" value="1"/>
</dbReference>
<evidence type="ECO:0000313" key="20">
    <source>
        <dbReference type="EMBL" id="NMH91522.1"/>
    </source>
</evidence>
<dbReference type="PANTHER" id="PTHR12428">
    <property type="entry name" value="OXA1"/>
    <property type="match status" value="1"/>
</dbReference>
<evidence type="ECO:0000256" key="8">
    <source>
        <dbReference type="ARBA" id="ARBA00022989"/>
    </source>
</evidence>
<evidence type="ECO:0000313" key="21">
    <source>
        <dbReference type="Proteomes" id="UP000586918"/>
    </source>
</evidence>
<keyword evidence="4" id="KW-0813">Transport</keyword>
<feature type="compositionally biased region" description="Low complexity" evidence="17">
    <location>
        <begin position="284"/>
        <end position="308"/>
    </location>
</feature>
<evidence type="ECO:0000256" key="10">
    <source>
        <dbReference type="ARBA" id="ARBA00023186"/>
    </source>
</evidence>
<comment type="function">
    <text evidence="11">Required for the insertion and/or proper folding and/or complex formation of integral membrane proteins into the membrane. Involved in integration of membrane proteins that insert both dependently and independently of the Sec translocase complex, as well as at least some lipoproteins. Aids folding of multispanning membrane proteins.</text>
</comment>
<feature type="domain" description="Membrane insertase YidC/Oxa/ALB C-terminal" evidence="19">
    <location>
        <begin position="32"/>
        <end position="252"/>
    </location>
</feature>
<comment type="subcellular location">
    <subcellularLocation>
        <location evidence="1">Cell membrane</location>
        <topology evidence="1">Multi-pass membrane protein</topology>
    </subcellularLocation>
    <subcellularLocation>
        <location evidence="16">Membrane</location>
        <topology evidence="16">Multi-pass membrane protein</topology>
    </subcellularLocation>
</comment>
<comment type="caution">
    <text evidence="20">The sequence shown here is derived from an EMBL/GenBank/DDBJ whole genome shotgun (WGS) entry which is preliminary data.</text>
</comment>
<dbReference type="InterPro" id="IPR028055">
    <property type="entry name" value="YidC/Oxa/ALB_C"/>
</dbReference>
<keyword evidence="21" id="KW-1185">Reference proteome</keyword>
<reference evidence="20 21" key="1">
    <citation type="submission" date="2020-04" db="EMBL/GenBank/DDBJ databases">
        <authorList>
            <person name="Klaysubun C."/>
            <person name="Duangmal K."/>
            <person name="Lipun K."/>
        </authorList>
    </citation>
    <scope>NUCLEOTIDE SEQUENCE [LARGE SCALE GENOMIC DNA]</scope>
    <source>
        <strain evidence="20 21">DSM 45300</strain>
    </source>
</reference>
<protein>
    <recommendedName>
        <fullName evidence="3">Membrane protein insertase YidC</fullName>
    </recommendedName>
    <alternativeName>
        <fullName evidence="15">Foldase YidC</fullName>
    </alternativeName>
    <alternativeName>
        <fullName evidence="14">Membrane integrase YidC</fullName>
    </alternativeName>
    <alternativeName>
        <fullName evidence="13">Membrane protein YidC</fullName>
    </alternativeName>
</protein>
<dbReference type="GO" id="GO:0032977">
    <property type="term" value="F:membrane insertase activity"/>
    <property type="evidence" value="ECO:0007669"/>
    <property type="project" value="InterPro"/>
</dbReference>
<dbReference type="GO" id="GO:0015031">
    <property type="term" value="P:protein transport"/>
    <property type="evidence" value="ECO:0007669"/>
    <property type="project" value="UniProtKB-KW"/>
</dbReference>
<proteinExistence type="inferred from homology"/>
<evidence type="ECO:0000256" key="17">
    <source>
        <dbReference type="SAM" id="MobiDB-lite"/>
    </source>
</evidence>
<evidence type="ECO:0000256" key="7">
    <source>
        <dbReference type="ARBA" id="ARBA00022927"/>
    </source>
</evidence>
<evidence type="ECO:0000256" key="11">
    <source>
        <dbReference type="ARBA" id="ARBA00025034"/>
    </source>
</evidence>
<evidence type="ECO:0000256" key="4">
    <source>
        <dbReference type="ARBA" id="ARBA00022448"/>
    </source>
</evidence>
<keyword evidence="10" id="KW-0143">Chaperone</keyword>
<evidence type="ECO:0000256" key="12">
    <source>
        <dbReference type="ARBA" id="ARBA00026028"/>
    </source>
</evidence>
<keyword evidence="5" id="KW-1003">Cell membrane</keyword>
<organism evidence="20 21">
    <name type="scientific">Pseudonocardia bannensis</name>
    <dbReference type="NCBI Taxonomy" id="630973"/>
    <lineage>
        <taxon>Bacteria</taxon>
        <taxon>Bacillati</taxon>
        <taxon>Actinomycetota</taxon>
        <taxon>Actinomycetes</taxon>
        <taxon>Pseudonocardiales</taxon>
        <taxon>Pseudonocardiaceae</taxon>
        <taxon>Pseudonocardia</taxon>
    </lineage>
</organism>
<dbReference type="CDD" id="cd20070">
    <property type="entry name" value="5TM_YidC_Alb3"/>
    <property type="match status" value="1"/>
</dbReference>
<dbReference type="AlphaFoldDB" id="A0A848DFU5"/>
<evidence type="ECO:0000256" key="1">
    <source>
        <dbReference type="ARBA" id="ARBA00004651"/>
    </source>
</evidence>
<dbReference type="NCBIfam" id="TIGR03592">
    <property type="entry name" value="yidC_oxa1_cterm"/>
    <property type="match status" value="1"/>
</dbReference>
<evidence type="ECO:0000256" key="5">
    <source>
        <dbReference type="ARBA" id="ARBA00022475"/>
    </source>
</evidence>